<feature type="domain" description="Alanine racemase N-terminal" evidence="4">
    <location>
        <begin position="17"/>
        <end position="222"/>
    </location>
</feature>
<dbReference type="InterPro" id="IPR011078">
    <property type="entry name" value="PyrdxlP_homeostasis"/>
</dbReference>
<evidence type="ECO:0000256" key="3">
    <source>
        <dbReference type="RuleBase" id="RU004514"/>
    </source>
</evidence>
<dbReference type="PANTHER" id="PTHR10146:SF14">
    <property type="entry name" value="PYRIDOXAL PHOSPHATE HOMEOSTASIS PROTEIN"/>
    <property type="match status" value="1"/>
</dbReference>
<dbReference type="HAMAP" id="MF_02087">
    <property type="entry name" value="PLP_homeostasis"/>
    <property type="match status" value="1"/>
</dbReference>
<evidence type="ECO:0000313" key="5">
    <source>
        <dbReference type="EMBL" id="MEI4831110.1"/>
    </source>
</evidence>
<comment type="similarity">
    <text evidence="2 3">Belongs to the pyridoxal phosphate-binding protein YggS/PROSC family.</text>
</comment>
<dbReference type="Pfam" id="PF01168">
    <property type="entry name" value="Ala_racemase_N"/>
    <property type="match status" value="1"/>
</dbReference>
<gene>
    <name evidence="5" type="ORF">WAX78_16820</name>
</gene>
<evidence type="ECO:0000256" key="1">
    <source>
        <dbReference type="ARBA" id="ARBA00022898"/>
    </source>
</evidence>
<dbReference type="SUPFAM" id="SSF51419">
    <property type="entry name" value="PLP-binding barrel"/>
    <property type="match status" value="1"/>
</dbReference>
<organism evidence="5 6">
    <name type="scientific">Bacillus yunxiaonensis</name>
    <dbReference type="NCBI Taxonomy" id="3127665"/>
    <lineage>
        <taxon>Bacteria</taxon>
        <taxon>Bacillati</taxon>
        <taxon>Bacillota</taxon>
        <taxon>Bacilli</taxon>
        <taxon>Bacillales</taxon>
        <taxon>Bacillaceae</taxon>
        <taxon>Bacillus</taxon>
    </lineage>
</organism>
<dbReference type="InterPro" id="IPR029066">
    <property type="entry name" value="PLP-binding_barrel"/>
</dbReference>
<dbReference type="Gene3D" id="3.20.20.10">
    <property type="entry name" value="Alanine racemase"/>
    <property type="match status" value="1"/>
</dbReference>
<dbReference type="RefSeq" id="WP_336483183.1">
    <property type="nucleotide sequence ID" value="NZ_JBAWSV010000005.1"/>
</dbReference>
<proteinExistence type="inferred from homology"/>
<comment type="function">
    <text evidence="2">Pyridoxal 5'-phosphate (PLP)-binding protein, which is involved in PLP homeostasis.</text>
</comment>
<accession>A0ABU8FYM2</accession>
<keyword evidence="6" id="KW-1185">Reference proteome</keyword>
<evidence type="ECO:0000256" key="2">
    <source>
        <dbReference type="HAMAP-Rule" id="MF_02087"/>
    </source>
</evidence>
<dbReference type="PANTHER" id="PTHR10146">
    <property type="entry name" value="PROLINE SYNTHETASE CO-TRANSCRIBED BACTERIAL HOMOLOG PROTEIN"/>
    <property type="match status" value="1"/>
</dbReference>
<dbReference type="InterPro" id="IPR001608">
    <property type="entry name" value="Ala_racemase_N"/>
</dbReference>
<sequence>MTVQENLIYVQQEVEKACQRVNRSLDEITLVAVTKTVGIEKTTDVLQAGLVHLGENRNEGFLQKYEHFGNKATWHFIGSLQTRKVKEIVNEIDYLHSLDRLSLAKEIQKRATKSIRCFVQVKTSEEESKQGIAIDETIEFIHNLQQLDKIEVVGLMTMAPYTDDEMQIRSCFQMLRKLQKQVQDLKLSYAPCTELSMGMSNDYTIAIEEGATFIRLGTILVGKE</sequence>
<dbReference type="PIRSF" id="PIRSF004848">
    <property type="entry name" value="YBL036c_PLPDEIII"/>
    <property type="match status" value="1"/>
</dbReference>
<comment type="caution">
    <text evidence="5">The sequence shown here is derived from an EMBL/GenBank/DDBJ whole genome shotgun (WGS) entry which is preliminary data.</text>
</comment>
<dbReference type="NCBIfam" id="TIGR00044">
    <property type="entry name" value="YggS family pyridoxal phosphate-dependent enzyme"/>
    <property type="match status" value="1"/>
</dbReference>
<dbReference type="CDD" id="cd00635">
    <property type="entry name" value="PLPDE_III_YBL036c_like"/>
    <property type="match status" value="1"/>
</dbReference>
<protein>
    <recommendedName>
        <fullName evidence="2">Pyridoxal phosphate homeostasis protein</fullName>
        <shortName evidence="2">PLP homeostasis protein</shortName>
    </recommendedName>
</protein>
<feature type="modified residue" description="N6-(pyridoxal phosphate)lysine" evidence="2">
    <location>
        <position position="35"/>
    </location>
</feature>
<evidence type="ECO:0000313" key="6">
    <source>
        <dbReference type="Proteomes" id="UP001367922"/>
    </source>
</evidence>
<dbReference type="Proteomes" id="UP001367922">
    <property type="component" value="Unassembled WGS sequence"/>
</dbReference>
<evidence type="ECO:0000259" key="4">
    <source>
        <dbReference type="Pfam" id="PF01168"/>
    </source>
</evidence>
<name>A0ABU8FYM2_9BACI</name>
<dbReference type="EMBL" id="JBAWSV010000005">
    <property type="protein sequence ID" value="MEI4831110.1"/>
    <property type="molecule type" value="Genomic_DNA"/>
</dbReference>
<reference evidence="5 6" key="1">
    <citation type="submission" date="2024-01" db="EMBL/GenBank/DDBJ databases">
        <title>Seven novel Bacillus-like species.</title>
        <authorList>
            <person name="Liu G."/>
        </authorList>
    </citation>
    <scope>NUCLEOTIDE SEQUENCE [LARGE SCALE GENOMIC DNA]</scope>
    <source>
        <strain evidence="5 6">FJAT-53711</strain>
    </source>
</reference>
<dbReference type="PROSITE" id="PS01211">
    <property type="entry name" value="UPF0001"/>
    <property type="match status" value="1"/>
</dbReference>
<keyword evidence="1 2" id="KW-0663">Pyridoxal phosphate</keyword>